<accession>A0A2N1JHA8</accession>
<evidence type="ECO:0000256" key="6">
    <source>
        <dbReference type="ARBA" id="ARBA00023315"/>
    </source>
</evidence>
<evidence type="ECO:0000256" key="3">
    <source>
        <dbReference type="ARBA" id="ARBA00013114"/>
    </source>
</evidence>
<dbReference type="SUPFAM" id="SSF52777">
    <property type="entry name" value="CoA-dependent acyltransferases"/>
    <property type="match status" value="1"/>
</dbReference>
<dbReference type="GO" id="GO:0045254">
    <property type="term" value="C:pyruvate dehydrogenase complex"/>
    <property type="evidence" value="ECO:0007669"/>
    <property type="project" value="InterPro"/>
</dbReference>
<dbReference type="Gene3D" id="4.10.320.10">
    <property type="entry name" value="E3-binding domain"/>
    <property type="match status" value="1"/>
</dbReference>
<dbReference type="Pfam" id="PF00364">
    <property type="entry name" value="Biotin_lipoyl"/>
    <property type="match status" value="1"/>
</dbReference>
<dbReference type="GO" id="GO:0006086">
    <property type="term" value="P:pyruvate decarboxylation to acetyl-CoA"/>
    <property type="evidence" value="ECO:0007669"/>
    <property type="project" value="InterPro"/>
</dbReference>
<dbReference type="FunFam" id="2.40.50.100:FF:000010">
    <property type="entry name" value="Acetyltransferase component of pyruvate dehydrogenase complex"/>
    <property type="match status" value="1"/>
</dbReference>
<evidence type="ECO:0000256" key="5">
    <source>
        <dbReference type="ARBA" id="ARBA00022823"/>
    </source>
</evidence>
<dbReference type="Gene3D" id="2.40.50.100">
    <property type="match status" value="1"/>
</dbReference>
<keyword evidence="4" id="KW-0808">Transferase</keyword>
<dbReference type="PANTHER" id="PTHR23151">
    <property type="entry name" value="DIHYDROLIPOAMIDE ACETYL/SUCCINYL-TRANSFERASE-RELATED"/>
    <property type="match status" value="1"/>
</dbReference>
<dbReference type="InterPro" id="IPR006257">
    <property type="entry name" value="LAT1"/>
</dbReference>
<keyword evidence="6" id="KW-0012">Acyltransferase</keyword>
<dbReference type="GO" id="GO:0004742">
    <property type="term" value="F:dihydrolipoyllysine-residue acetyltransferase activity"/>
    <property type="evidence" value="ECO:0007669"/>
    <property type="project" value="UniProtKB-EC"/>
</dbReference>
<dbReference type="Proteomes" id="UP000232875">
    <property type="component" value="Unassembled WGS sequence"/>
</dbReference>
<sequence>MNTVLRLHALAVAKRSAALCKGPAVWTRNAGVARLHNSARLADLQKFTMPAMSPTMEDGGIASWKKNEGDAFQSGDETDKATMEVEAQDDGVLAKIVMPAGSKHVPVNSTIAIIAEEGDDLSGADELAKQAEKESASAASSSGSEDEPAEKDKGEEEPKKQKDAPAPAPPKPDTSAQKSSNDAPIERIFATPIARRLAQERGIPLRDVKGTGPEGRILKEDIEKFTGSSAAASGPAAPAEASYTDVPLSNMRRTIAKRLTESKTSVPDYYVSVDIDMDKVNQLRSLFNRASAERINDAEKARAAKLSVNDFLIKAAAIALQQVPAVNSSWHGDFIREHQVQDISMAVSTPNGLITPIVRNAGAIGLAGISAQSKSLAVKARDGKLKPEEYQGGTFTISNMGMMGVSNFTAIINPPQSCILAIGATQDKIVPDDASEKGWRKAPIMTATISSDHRVVDGATSAQWMQAFKNALENPLSFML</sequence>
<dbReference type="EMBL" id="KZ454987">
    <property type="protein sequence ID" value="PKI85923.1"/>
    <property type="molecule type" value="Genomic_DNA"/>
</dbReference>
<dbReference type="SUPFAM" id="SSF51230">
    <property type="entry name" value="Single hybrid motif"/>
    <property type="match status" value="1"/>
</dbReference>
<evidence type="ECO:0000256" key="1">
    <source>
        <dbReference type="ARBA" id="ARBA00001938"/>
    </source>
</evidence>
<gene>
    <name evidence="10" type="primary">LAT1</name>
    <name evidence="10" type="ORF">MVES_000344</name>
</gene>
<dbReference type="PROSITE" id="PS51826">
    <property type="entry name" value="PSBD"/>
    <property type="match status" value="1"/>
</dbReference>
<name>A0A2N1JHA8_9BASI</name>
<evidence type="ECO:0000256" key="4">
    <source>
        <dbReference type="ARBA" id="ARBA00022679"/>
    </source>
</evidence>
<comment type="similarity">
    <text evidence="2">Belongs to the 2-oxoacid dehydrogenase family.</text>
</comment>
<dbReference type="SUPFAM" id="SSF47005">
    <property type="entry name" value="Peripheral subunit-binding domain of 2-oxo acid dehydrogenase complex"/>
    <property type="match status" value="1"/>
</dbReference>
<evidence type="ECO:0000259" key="9">
    <source>
        <dbReference type="PROSITE" id="PS51826"/>
    </source>
</evidence>
<evidence type="ECO:0000256" key="8">
    <source>
        <dbReference type="SAM" id="MobiDB-lite"/>
    </source>
</evidence>
<dbReference type="NCBIfam" id="TIGR01349">
    <property type="entry name" value="PDHac_trf_mito"/>
    <property type="match status" value="1"/>
</dbReference>
<dbReference type="Pfam" id="PF00198">
    <property type="entry name" value="2-oxoacid_dh"/>
    <property type="match status" value="1"/>
</dbReference>
<feature type="region of interest" description="Disordered" evidence="8">
    <location>
        <begin position="127"/>
        <end position="185"/>
    </location>
</feature>
<feature type="compositionally biased region" description="Basic and acidic residues" evidence="8">
    <location>
        <begin position="150"/>
        <end position="163"/>
    </location>
</feature>
<dbReference type="InterPro" id="IPR000089">
    <property type="entry name" value="Biotin_lipoyl"/>
</dbReference>
<dbReference type="FunFam" id="3.30.559.10:FF:000003">
    <property type="entry name" value="Acetyltransferase component of pyruvate dehydrogenase complex"/>
    <property type="match status" value="1"/>
</dbReference>
<dbReference type="InterPro" id="IPR045257">
    <property type="entry name" value="E2/Pdx1"/>
</dbReference>
<dbReference type="PANTHER" id="PTHR23151:SF90">
    <property type="entry name" value="DIHYDROLIPOYLLYSINE-RESIDUE ACETYLTRANSFERASE COMPONENT OF PYRUVATE DEHYDROGENASE COMPLEX, MITOCHONDRIAL-RELATED"/>
    <property type="match status" value="1"/>
</dbReference>
<dbReference type="Pfam" id="PF02817">
    <property type="entry name" value="E3_binding"/>
    <property type="match status" value="1"/>
</dbReference>
<keyword evidence="5" id="KW-0450">Lipoyl</keyword>
<dbReference type="OrthoDB" id="537444at2759"/>
<dbReference type="InterPro" id="IPR001078">
    <property type="entry name" value="2-oxoacid_DH_actylTfrase"/>
</dbReference>
<dbReference type="CDD" id="cd06849">
    <property type="entry name" value="lipoyl_domain"/>
    <property type="match status" value="1"/>
</dbReference>
<keyword evidence="11" id="KW-1185">Reference proteome</keyword>
<comment type="cofactor">
    <cofactor evidence="1">
        <name>(R)-lipoate</name>
        <dbReference type="ChEBI" id="CHEBI:83088"/>
    </cofactor>
</comment>
<evidence type="ECO:0000313" key="10">
    <source>
        <dbReference type="EMBL" id="PKI85923.1"/>
    </source>
</evidence>
<organism evidence="10 11">
    <name type="scientific">Malassezia vespertilionis</name>
    <dbReference type="NCBI Taxonomy" id="2020962"/>
    <lineage>
        <taxon>Eukaryota</taxon>
        <taxon>Fungi</taxon>
        <taxon>Dikarya</taxon>
        <taxon>Basidiomycota</taxon>
        <taxon>Ustilaginomycotina</taxon>
        <taxon>Malasseziomycetes</taxon>
        <taxon>Malasseziales</taxon>
        <taxon>Malasseziaceae</taxon>
        <taxon>Malassezia</taxon>
    </lineage>
</organism>
<dbReference type="Gene3D" id="3.30.559.10">
    <property type="entry name" value="Chloramphenicol acetyltransferase-like domain"/>
    <property type="match status" value="1"/>
</dbReference>
<dbReference type="InterPro" id="IPR023213">
    <property type="entry name" value="CAT-like_dom_sf"/>
</dbReference>
<evidence type="ECO:0000256" key="7">
    <source>
        <dbReference type="ARBA" id="ARBA00026242"/>
    </source>
</evidence>
<evidence type="ECO:0000313" key="11">
    <source>
        <dbReference type="Proteomes" id="UP000232875"/>
    </source>
</evidence>
<dbReference type="InterPro" id="IPR004167">
    <property type="entry name" value="PSBD"/>
</dbReference>
<dbReference type="STRING" id="2020962.A0A2N1JHA8"/>
<dbReference type="InterPro" id="IPR036625">
    <property type="entry name" value="E3-bd_dom_sf"/>
</dbReference>
<protein>
    <recommendedName>
        <fullName evidence="7">Dihydrolipoyllysine-residue acetyltransferase component of pyruvate dehydrogenase complex, mitochondrial</fullName>
        <ecNumber evidence="3">2.3.1.12</ecNumber>
    </recommendedName>
</protein>
<dbReference type="InterPro" id="IPR011053">
    <property type="entry name" value="Single_hybrid_motif"/>
</dbReference>
<evidence type="ECO:0000256" key="2">
    <source>
        <dbReference type="ARBA" id="ARBA00007317"/>
    </source>
</evidence>
<proteinExistence type="inferred from homology"/>
<dbReference type="EC" id="2.3.1.12" evidence="3"/>
<reference evidence="10 11" key="1">
    <citation type="submission" date="2017-10" db="EMBL/GenBank/DDBJ databases">
        <title>A novel species of cold-tolerant Malassezia isolated from bats.</title>
        <authorList>
            <person name="Lorch J.M."/>
            <person name="Palmer J.M."/>
            <person name="Vanderwolf K.J."/>
            <person name="Schmidt K.Z."/>
            <person name="Verant M.L."/>
            <person name="Weller T.J."/>
            <person name="Blehert D.S."/>
        </authorList>
    </citation>
    <scope>NUCLEOTIDE SEQUENCE [LARGE SCALE GENOMIC DNA]</scope>
    <source>
        <strain evidence="10 11">NWHC:44797-103</strain>
    </source>
</reference>
<feature type="domain" description="Peripheral subunit-binding (PSBD)" evidence="9">
    <location>
        <begin position="189"/>
        <end position="226"/>
    </location>
</feature>
<dbReference type="AlphaFoldDB" id="A0A2N1JHA8"/>